<dbReference type="Pfam" id="PF00293">
    <property type="entry name" value="NUDIX"/>
    <property type="match status" value="1"/>
</dbReference>
<sequence length="335" mass="36986">MLLTPLPLTPDHDIPGPLLTELTALYASNHEFQALSGDFPNPDDIRPEQVAAALARELADPGVEVLLARSEGLLVGVVITLARHPDPADPDPWIGLLLVDASVHGRGHGRRIAEQVEERFRRAGRTAVRLAVLGANPKGLAFWTALGYEIVDHRPDLQLGRPCAVLRKPLGAPRRTPRRAARIAVVDPEGAVFLFRYDNVEVGVHWALPGGGLEAGESPREGALRELEEETGWTDLAPGPLLCTWEHDFTHTGTPVHQHEHVYVTRGPHREPTGPHLPAAHASDGILTWRWWTREDLRSAPEPVWPPELARLLDEHDEHDEHDDNRQGRSGFPSP</sequence>
<dbReference type="SUPFAM" id="SSF55729">
    <property type="entry name" value="Acyl-CoA N-acyltransferases (Nat)"/>
    <property type="match status" value="1"/>
</dbReference>
<evidence type="ECO:0000313" key="10">
    <source>
        <dbReference type="Proteomes" id="UP000646776"/>
    </source>
</evidence>
<dbReference type="EMBL" id="BMSA01000014">
    <property type="protein sequence ID" value="GGT64805.1"/>
    <property type="molecule type" value="Genomic_DNA"/>
</dbReference>
<dbReference type="PROSITE" id="PS51462">
    <property type="entry name" value="NUDIX"/>
    <property type="match status" value="1"/>
</dbReference>
<dbReference type="AlphaFoldDB" id="A0A918LX08"/>
<dbReference type="PROSITE" id="PS51186">
    <property type="entry name" value="GNAT"/>
    <property type="match status" value="1"/>
</dbReference>
<evidence type="ECO:0000259" key="7">
    <source>
        <dbReference type="PROSITE" id="PS51186"/>
    </source>
</evidence>
<dbReference type="PRINTS" id="PR00502">
    <property type="entry name" value="NUDIXFAMILY"/>
</dbReference>
<feature type="domain" description="N-acetyltransferase" evidence="7">
    <location>
        <begin position="17"/>
        <end position="171"/>
    </location>
</feature>
<dbReference type="RefSeq" id="WP_189713435.1">
    <property type="nucleotide sequence ID" value="NZ_BMSA01000014.1"/>
</dbReference>
<dbReference type="Pfam" id="PF00583">
    <property type="entry name" value="Acetyltransf_1"/>
    <property type="match status" value="1"/>
</dbReference>
<dbReference type="PANTHER" id="PTHR43046:SF12">
    <property type="entry name" value="GDP-MANNOSE MANNOSYL HYDROLASE"/>
    <property type="match status" value="1"/>
</dbReference>
<evidence type="ECO:0000259" key="8">
    <source>
        <dbReference type="PROSITE" id="PS51462"/>
    </source>
</evidence>
<evidence type="ECO:0000256" key="4">
    <source>
        <dbReference type="ARBA" id="ARBA00022842"/>
    </source>
</evidence>
<dbReference type="CDD" id="cd04685">
    <property type="entry name" value="NUDIX_Hydrolase"/>
    <property type="match status" value="1"/>
</dbReference>
<dbReference type="InterPro" id="IPR000086">
    <property type="entry name" value="NUDIX_hydrolase_dom"/>
</dbReference>
<dbReference type="CDD" id="cd04301">
    <property type="entry name" value="NAT_SF"/>
    <property type="match status" value="1"/>
</dbReference>
<gene>
    <name evidence="9" type="ORF">GCM10010226_48250</name>
</gene>
<comment type="caution">
    <text evidence="9">The sequence shown here is derived from an EMBL/GenBank/DDBJ whole genome shotgun (WGS) entry which is preliminary data.</text>
</comment>
<dbReference type="InterPro" id="IPR020084">
    <property type="entry name" value="NUDIX_hydrolase_CS"/>
</dbReference>
<proteinExistence type="inferred from homology"/>
<dbReference type="InterPro" id="IPR015797">
    <property type="entry name" value="NUDIX_hydrolase-like_dom_sf"/>
</dbReference>
<feature type="region of interest" description="Disordered" evidence="6">
    <location>
        <begin position="300"/>
        <end position="335"/>
    </location>
</feature>
<accession>A0A918LX08</accession>
<dbReference type="GO" id="GO:0016747">
    <property type="term" value="F:acyltransferase activity, transferring groups other than amino-acyl groups"/>
    <property type="evidence" value="ECO:0007669"/>
    <property type="project" value="InterPro"/>
</dbReference>
<organism evidence="9 10">
    <name type="scientific">Streptomyces phaeofaciens</name>
    <dbReference type="NCBI Taxonomy" id="68254"/>
    <lineage>
        <taxon>Bacteria</taxon>
        <taxon>Bacillati</taxon>
        <taxon>Actinomycetota</taxon>
        <taxon>Actinomycetes</taxon>
        <taxon>Kitasatosporales</taxon>
        <taxon>Streptomycetaceae</taxon>
        <taxon>Streptomyces</taxon>
    </lineage>
</organism>
<dbReference type="Proteomes" id="UP000646776">
    <property type="component" value="Unassembled WGS sequence"/>
</dbReference>
<dbReference type="InterPro" id="IPR016181">
    <property type="entry name" value="Acyl_CoA_acyltransferase"/>
</dbReference>
<dbReference type="InterPro" id="IPR020476">
    <property type="entry name" value="Nudix_hydrolase"/>
</dbReference>
<evidence type="ECO:0000256" key="2">
    <source>
        <dbReference type="ARBA" id="ARBA00005582"/>
    </source>
</evidence>
<reference evidence="9" key="2">
    <citation type="submission" date="2020-09" db="EMBL/GenBank/DDBJ databases">
        <authorList>
            <person name="Sun Q."/>
            <person name="Ohkuma M."/>
        </authorList>
    </citation>
    <scope>NUCLEOTIDE SEQUENCE</scope>
    <source>
        <strain evidence="9">JCM 4125</strain>
    </source>
</reference>
<reference evidence="9" key="1">
    <citation type="journal article" date="2014" name="Int. J. Syst. Evol. Microbiol.">
        <title>Complete genome sequence of Corynebacterium casei LMG S-19264T (=DSM 44701T), isolated from a smear-ripened cheese.</title>
        <authorList>
            <consortium name="US DOE Joint Genome Institute (JGI-PGF)"/>
            <person name="Walter F."/>
            <person name="Albersmeier A."/>
            <person name="Kalinowski J."/>
            <person name="Ruckert C."/>
        </authorList>
    </citation>
    <scope>NUCLEOTIDE SEQUENCE</scope>
    <source>
        <strain evidence="9">JCM 4125</strain>
    </source>
</reference>
<protein>
    <submittedName>
        <fullName evidence="9">DNA mismatch repair protein MutT</fullName>
    </submittedName>
</protein>
<dbReference type="SUPFAM" id="SSF55811">
    <property type="entry name" value="Nudix"/>
    <property type="match status" value="1"/>
</dbReference>
<evidence type="ECO:0000256" key="3">
    <source>
        <dbReference type="ARBA" id="ARBA00022801"/>
    </source>
</evidence>
<name>A0A918LX08_9ACTN</name>
<dbReference type="PANTHER" id="PTHR43046">
    <property type="entry name" value="GDP-MANNOSE MANNOSYL HYDROLASE"/>
    <property type="match status" value="1"/>
</dbReference>
<keyword evidence="10" id="KW-1185">Reference proteome</keyword>
<comment type="cofactor">
    <cofactor evidence="1">
        <name>Mg(2+)</name>
        <dbReference type="ChEBI" id="CHEBI:18420"/>
    </cofactor>
</comment>
<dbReference type="Gene3D" id="3.40.630.30">
    <property type="match status" value="1"/>
</dbReference>
<dbReference type="Gene3D" id="3.90.79.10">
    <property type="entry name" value="Nucleoside Triphosphate Pyrophosphohydrolase"/>
    <property type="match status" value="1"/>
</dbReference>
<comment type="similarity">
    <text evidence="2 5">Belongs to the Nudix hydrolase family.</text>
</comment>
<evidence type="ECO:0000256" key="1">
    <source>
        <dbReference type="ARBA" id="ARBA00001946"/>
    </source>
</evidence>
<evidence type="ECO:0000256" key="6">
    <source>
        <dbReference type="SAM" id="MobiDB-lite"/>
    </source>
</evidence>
<evidence type="ECO:0000256" key="5">
    <source>
        <dbReference type="RuleBase" id="RU003476"/>
    </source>
</evidence>
<keyword evidence="4" id="KW-0460">Magnesium</keyword>
<dbReference type="InterPro" id="IPR000182">
    <property type="entry name" value="GNAT_dom"/>
</dbReference>
<dbReference type="GO" id="GO:0016787">
    <property type="term" value="F:hydrolase activity"/>
    <property type="evidence" value="ECO:0007669"/>
    <property type="project" value="UniProtKB-KW"/>
</dbReference>
<dbReference type="PROSITE" id="PS00893">
    <property type="entry name" value="NUDIX_BOX"/>
    <property type="match status" value="1"/>
</dbReference>
<evidence type="ECO:0000313" key="9">
    <source>
        <dbReference type="EMBL" id="GGT64805.1"/>
    </source>
</evidence>
<keyword evidence="3 5" id="KW-0378">Hydrolase</keyword>
<feature type="domain" description="Nudix hydrolase" evidence="8">
    <location>
        <begin position="176"/>
        <end position="317"/>
    </location>
</feature>